<keyword evidence="5 15" id="KW-0378">Hydrolase</keyword>
<comment type="catalytic activity">
    <reaction evidence="14 15">
        <text>ATP + H2O = ADP + phosphate + H(+)</text>
        <dbReference type="Rhea" id="RHEA:13065"/>
        <dbReference type="ChEBI" id="CHEBI:15377"/>
        <dbReference type="ChEBI" id="CHEBI:15378"/>
        <dbReference type="ChEBI" id="CHEBI:30616"/>
        <dbReference type="ChEBI" id="CHEBI:43474"/>
        <dbReference type="ChEBI" id="CHEBI:456216"/>
        <dbReference type="EC" id="5.6.2.4"/>
    </reaction>
</comment>
<dbReference type="InterPro" id="IPR012340">
    <property type="entry name" value="NA-bd_OB-fold"/>
</dbReference>
<dbReference type="InterPro" id="IPR001650">
    <property type="entry name" value="Helicase_C-like"/>
</dbReference>
<sequence>MATIDSSVQYLKGVGPAFAKKFEKLGISTIRDLLLCYPRKYIDYSQPYTVASAPYDVDCCVKATVLQKEPARRIKGGRVLNRVLAADDSGVLTLSWFNASYAADKLIVGQTYYFEGRVGGNLTHRELLHPLVRTEAQVAVSPFVPVYHGTEGLPASRQANCAHAALAYVQELQDPLPPELLVRYKMPSKAEAVRAVHEPKDQADLAAARRRLIFEELYLLQIGIFLLRSHGRRQTSAPMRLLHLDPFWGSLPYAPTGAQRRATEEITHDLCGEVPMNRLLQGDVGSGKTLVAAAAIWFAAQNGWQSAMLAPTEILARQHAATLADRLEPFGINVTLLVGGMKASEKRIALAAIADGRAGLVVGTHAVLTDTVVFKNLGLAIVDEQHRFGVRQRGLLAGKAQSPHLLVMSATPIPRTLGLLMYGDLDISVLDELPPGRKPIKTWFINGKKRRDMYGFLDKQIEAGHQVYIVCPAIEENEMDTGMQAVNTYYTEVACALLPNRRIGLLHGKMKPKEKDDVMQRFKAGELDVLVSTTVIEVGVDVPNATVMVIENAERFGLSALHQLRGRVGRGAADSCCILISDNENDSVRERLRFLCHTADGFAVAKYDLETRGPGDFFGQAQHGLPTLRVADLVQDTRTLRVAQQEAKALLAADPNLIDPAHRALSDGVEHLFATAGAMN</sequence>
<dbReference type="SUPFAM" id="SSF50249">
    <property type="entry name" value="Nucleic acid-binding proteins"/>
    <property type="match status" value="1"/>
</dbReference>
<dbReference type="InterPro" id="IPR004609">
    <property type="entry name" value="ATP-dep_DNA_helicase_RecG"/>
</dbReference>
<evidence type="ECO:0000256" key="9">
    <source>
        <dbReference type="ARBA" id="ARBA00023172"/>
    </source>
</evidence>
<dbReference type="InterPro" id="IPR011545">
    <property type="entry name" value="DEAD/DEAH_box_helicase_dom"/>
</dbReference>
<evidence type="ECO:0000313" key="19">
    <source>
        <dbReference type="Proteomes" id="UP000782880"/>
    </source>
</evidence>
<dbReference type="InterPro" id="IPR045562">
    <property type="entry name" value="RecG_dom3_C"/>
</dbReference>
<dbReference type="GO" id="GO:0043138">
    <property type="term" value="F:3'-5' DNA helicase activity"/>
    <property type="evidence" value="ECO:0007669"/>
    <property type="project" value="UniProtKB-EC"/>
</dbReference>
<evidence type="ECO:0000256" key="4">
    <source>
        <dbReference type="ARBA" id="ARBA00022763"/>
    </source>
</evidence>
<dbReference type="Gene3D" id="3.40.50.300">
    <property type="entry name" value="P-loop containing nucleotide triphosphate hydrolases"/>
    <property type="match status" value="2"/>
</dbReference>
<dbReference type="Pfam" id="PF00271">
    <property type="entry name" value="Helicase_C"/>
    <property type="match status" value="1"/>
</dbReference>
<evidence type="ECO:0000256" key="10">
    <source>
        <dbReference type="ARBA" id="ARBA00023204"/>
    </source>
</evidence>
<dbReference type="PROSITE" id="PS51194">
    <property type="entry name" value="HELICASE_CTER"/>
    <property type="match status" value="1"/>
</dbReference>
<dbReference type="SUPFAM" id="SSF52540">
    <property type="entry name" value="P-loop containing nucleoside triphosphate hydrolases"/>
    <property type="match status" value="2"/>
</dbReference>
<evidence type="ECO:0000256" key="2">
    <source>
        <dbReference type="ARBA" id="ARBA00017846"/>
    </source>
</evidence>
<evidence type="ECO:0000256" key="7">
    <source>
        <dbReference type="ARBA" id="ARBA00022840"/>
    </source>
</evidence>
<dbReference type="NCBIfam" id="NF008165">
    <property type="entry name" value="PRK10917.1-3"/>
    <property type="match status" value="1"/>
</dbReference>
<comment type="caution">
    <text evidence="18">The sequence shown here is derived from an EMBL/GenBank/DDBJ whole genome shotgun (WGS) entry which is preliminary data.</text>
</comment>
<proteinExistence type="inferred from homology"/>
<feature type="domain" description="Helicase C-terminal" evidence="17">
    <location>
        <begin position="449"/>
        <end position="610"/>
    </location>
</feature>
<evidence type="ECO:0000313" key="18">
    <source>
        <dbReference type="EMBL" id="HJG29678.1"/>
    </source>
</evidence>
<reference evidence="18" key="2">
    <citation type="submission" date="2021-09" db="EMBL/GenBank/DDBJ databases">
        <authorList>
            <person name="Gilroy R."/>
        </authorList>
    </citation>
    <scope>NUCLEOTIDE SEQUENCE</scope>
    <source>
        <strain evidence="18">ChiBcec21-2208</strain>
    </source>
</reference>
<dbReference type="InterPro" id="IPR014001">
    <property type="entry name" value="Helicase_ATP-bd"/>
</dbReference>
<comment type="similarity">
    <text evidence="1 15">Belongs to the helicase family. RecG subfamily.</text>
</comment>
<reference evidence="18" key="1">
    <citation type="journal article" date="2021" name="PeerJ">
        <title>Extensive microbial diversity within the chicken gut microbiome revealed by metagenomics and culture.</title>
        <authorList>
            <person name="Gilroy R."/>
            <person name="Ravi A."/>
            <person name="Getino M."/>
            <person name="Pursley I."/>
            <person name="Horton D.L."/>
            <person name="Alikhan N.F."/>
            <person name="Baker D."/>
            <person name="Gharbi K."/>
            <person name="Hall N."/>
            <person name="Watson M."/>
            <person name="Adriaenssens E.M."/>
            <person name="Foster-Nyarko E."/>
            <person name="Jarju S."/>
            <person name="Secka A."/>
            <person name="Antonio M."/>
            <person name="Oren A."/>
            <person name="Chaudhuri R.R."/>
            <person name="La Ragione R."/>
            <person name="Hildebrand F."/>
            <person name="Pallen M.J."/>
        </authorList>
    </citation>
    <scope>NUCLEOTIDE SEQUENCE</scope>
    <source>
        <strain evidence="18">ChiBcec21-2208</strain>
    </source>
</reference>
<dbReference type="GO" id="GO:0006310">
    <property type="term" value="P:DNA recombination"/>
    <property type="evidence" value="ECO:0007669"/>
    <property type="project" value="UniProtKB-UniRule"/>
</dbReference>
<dbReference type="Pfam" id="PF19833">
    <property type="entry name" value="RecG_dom3_C"/>
    <property type="match status" value="1"/>
</dbReference>
<dbReference type="InterPro" id="IPR027417">
    <property type="entry name" value="P-loop_NTPase"/>
</dbReference>
<gene>
    <name evidence="18" type="primary">recG</name>
    <name evidence="18" type="ORF">K8V20_13680</name>
</gene>
<dbReference type="PANTHER" id="PTHR47964:SF1">
    <property type="entry name" value="ATP-DEPENDENT DNA HELICASE HOMOLOG RECG, CHLOROPLASTIC"/>
    <property type="match status" value="1"/>
</dbReference>
<keyword evidence="9 15" id="KW-0233">DNA recombination</keyword>
<evidence type="ECO:0000259" key="17">
    <source>
        <dbReference type="PROSITE" id="PS51194"/>
    </source>
</evidence>
<dbReference type="NCBIfam" id="NF008168">
    <property type="entry name" value="PRK10917.2-2"/>
    <property type="match status" value="1"/>
</dbReference>
<dbReference type="Pfam" id="PF00270">
    <property type="entry name" value="DEAD"/>
    <property type="match status" value="1"/>
</dbReference>
<keyword evidence="8" id="KW-0238">DNA-binding</keyword>
<dbReference type="PROSITE" id="PS51192">
    <property type="entry name" value="HELICASE_ATP_BIND_1"/>
    <property type="match status" value="1"/>
</dbReference>
<evidence type="ECO:0000256" key="8">
    <source>
        <dbReference type="ARBA" id="ARBA00023125"/>
    </source>
</evidence>
<evidence type="ECO:0000256" key="13">
    <source>
        <dbReference type="ARBA" id="ARBA00034808"/>
    </source>
</evidence>
<accession>A0A921IPR5</accession>
<dbReference type="GO" id="GO:0016787">
    <property type="term" value="F:hydrolase activity"/>
    <property type="evidence" value="ECO:0007669"/>
    <property type="project" value="UniProtKB-KW"/>
</dbReference>
<evidence type="ECO:0000259" key="16">
    <source>
        <dbReference type="PROSITE" id="PS51192"/>
    </source>
</evidence>
<protein>
    <recommendedName>
        <fullName evidence="2 15">ATP-dependent DNA helicase RecG</fullName>
        <ecNumber evidence="13 15">5.6.2.4</ecNumber>
    </recommendedName>
</protein>
<evidence type="ECO:0000256" key="3">
    <source>
        <dbReference type="ARBA" id="ARBA00022741"/>
    </source>
</evidence>
<name>A0A921IPR5_9FIRM</name>
<dbReference type="InterPro" id="IPR033454">
    <property type="entry name" value="RecG_wedge"/>
</dbReference>
<keyword evidence="3 15" id="KW-0547">Nucleotide-binding</keyword>
<keyword evidence="6 15" id="KW-0347">Helicase</keyword>
<evidence type="ECO:0000256" key="6">
    <source>
        <dbReference type="ARBA" id="ARBA00022806"/>
    </source>
</evidence>
<keyword evidence="10 15" id="KW-0234">DNA repair</keyword>
<dbReference type="InterPro" id="IPR047112">
    <property type="entry name" value="RecG/Mfd"/>
</dbReference>
<dbReference type="AlphaFoldDB" id="A0A921IPR5"/>
<feature type="domain" description="Helicase ATP-binding" evidence="16">
    <location>
        <begin position="269"/>
        <end position="430"/>
    </location>
</feature>
<evidence type="ECO:0000256" key="12">
    <source>
        <dbReference type="ARBA" id="ARBA00034617"/>
    </source>
</evidence>
<dbReference type="EMBL" id="DYVE01000345">
    <property type="protein sequence ID" value="HJG29678.1"/>
    <property type="molecule type" value="Genomic_DNA"/>
</dbReference>
<comment type="catalytic activity">
    <reaction evidence="12 15">
        <text>Couples ATP hydrolysis with the unwinding of duplex DNA by translocating in the 3'-5' direction.</text>
        <dbReference type="EC" id="5.6.2.4"/>
    </reaction>
</comment>
<dbReference type="Gene3D" id="2.40.50.140">
    <property type="entry name" value="Nucleic acid-binding proteins"/>
    <property type="match status" value="1"/>
</dbReference>
<dbReference type="Proteomes" id="UP000782880">
    <property type="component" value="Unassembled WGS sequence"/>
</dbReference>
<dbReference type="EC" id="5.6.2.4" evidence="13 15"/>
<keyword evidence="7 15" id="KW-0067">ATP-binding</keyword>
<dbReference type="CDD" id="cd17992">
    <property type="entry name" value="DEXHc_RecG"/>
    <property type="match status" value="1"/>
</dbReference>
<organism evidence="18 19">
    <name type="scientific">Subdoligranulum variabile</name>
    <dbReference type="NCBI Taxonomy" id="214851"/>
    <lineage>
        <taxon>Bacteria</taxon>
        <taxon>Bacillati</taxon>
        <taxon>Bacillota</taxon>
        <taxon>Clostridia</taxon>
        <taxon>Eubacteriales</taxon>
        <taxon>Oscillospiraceae</taxon>
        <taxon>Subdoligranulum</taxon>
    </lineage>
</organism>
<dbReference type="SMART" id="SM00487">
    <property type="entry name" value="DEXDc"/>
    <property type="match status" value="1"/>
</dbReference>
<dbReference type="Pfam" id="PF17191">
    <property type="entry name" value="RecG_wedge"/>
    <property type="match status" value="1"/>
</dbReference>
<dbReference type="GO" id="GO:0006281">
    <property type="term" value="P:DNA repair"/>
    <property type="evidence" value="ECO:0007669"/>
    <property type="project" value="UniProtKB-UniRule"/>
</dbReference>
<dbReference type="PANTHER" id="PTHR47964">
    <property type="entry name" value="ATP-DEPENDENT DNA HELICASE HOMOLOG RECG, CHLOROPLASTIC"/>
    <property type="match status" value="1"/>
</dbReference>
<comment type="function">
    <text evidence="15">Plays a critical role in recombination and DNA repair. Helps process Holliday junction intermediates to mature products by catalyzing branch migration. Has replication fork regression activity, unwinds stalled or blocked replication forks to make a HJ that can be resolved. Has a DNA unwinding activity characteristic of a DNA helicase with 3'-5' polarity.</text>
</comment>
<dbReference type="NCBIfam" id="TIGR00643">
    <property type="entry name" value="recG"/>
    <property type="match status" value="1"/>
</dbReference>
<evidence type="ECO:0000256" key="1">
    <source>
        <dbReference type="ARBA" id="ARBA00007504"/>
    </source>
</evidence>
<dbReference type="GO" id="GO:0005524">
    <property type="term" value="F:ATP binding"/>
    <property type="evidence" value="ECO:0007669"/>
    <property type="project" value="UniProtKB-KW"/>
</dbReference>
<evidence type="ECO:0000256" key="15">
    <source>
        <dbReference type="RuleBase" id="RU363016"/>
    </source>
</evidence>
<dbReference type="CDD" id="cd04488">
    <property type="entry name" value="RecG_wedge_OBF"/>
    <property type="match status" value="1"/>
</dbReference>
<keyword evidence="4 15" id="KW-0227">DNA damage</keyword>
<keyword evidence="11" id="KW-0413">Isomerase</keyword>
<evidence type="ECO:0000256" key="14">
    <source>
        <dbReference type="ARBA" id="ARBA00048988"/>
    </source>
</evidence>
<evidence type="ECO:0000256" key="11">
    <source>
        <dbReference type="ARBA" id="ARBA00023235"/>
    </source>
</evidence>
<dbReference type="GO" id="GO:0003677">
    <property type="term" value="F:DNA binding"/>
    <property type="evidence" value="ECO:0007669"/>
    <property type="project" value="UniProtKB-KW"/>
</dbReference>
<dbReference type="SMART" id="SM00490">
    <property type="entry name" value="HELICc"/>
    <property type="match status" value="1"/>
</dbReference>
<evidence type="ECO:0000256" key="5">
    <source>
        <dbReference type="ARBA" id="ARBA00022801"/>
    </source>
</evidence>